<evidence type="ECO:0000259" key="1">
    <source>
        <dbReference type="Pfam" id="PF18316"/>
    </source>
</evidence>
<comment type="caution">
    <text evidence="2">The sequence shown here is derived from an EMBL/GenBank/DDBJ whole genome shotgun (WGS) entry which is preliminary data.</text>
</comment>
<dbReference type="AlphaFoldDB" id="A0A644VRS9"/>
<dbReference type="Pfam" id="PF18316">
    <property type="entry name" value="S-l_SbsC_C"/>
    <property type="match status" value="1"/>
</dbReference>
<organism evidence="2">
    <name type="scientific">bioreactor metagenome</name>
    <dbReference type="NCBI Taxonomy" id="1076179"/>
    <lineage>
        <taxon>unclassified sequences</taxon>
        <taxon>metagenomes</taxon>
        <taxon>ecological metagenomes</taxon>
    </lineage>
</organism>
<proteinExistence type="predicted"/>
<reference evidence="2" key="1">
    <citation type="submission" date="2019-08" db="EMBL/GenBank/DDBJ databases">
        <authorList>
            <person name="Kucharzyk K."/>
            <person name="Murdoch R.W."/>
            <person name="Higgins S."/>
            <person name="Loffler F."/>
        </authorList>
    </citation>
    <scope>NUCLEOTIDE SEQUENCE</scope>
</reference>
<accession>A0A644VRS9</accession>
<sequence length="279" mass="29200">MDTNNLEQIVLGSGDLFVIEFTGTIPTDAEIEVDANLIGRIKGGASLEYKPTTKTIKDDSGKVTRSFITDEEAKLKSGILTWCMATLKKLTAASTYTEEIKSGKRVGTLKIGGKAGRKLTQYLIRFVHTKSDGFKLRCTIAGTASSGFTLAFDPEKETVVDAEFTALASDAEGTLVSLEEEYGSAELRTLTVTSAAGSSTGKTAITVAPALASGCSYKYKTAASPTPPSAYDQVCTTGYTAWDGSAEIDATAGQTIVIVEVTTDGSKARGVGTATIVVA</sequence>
<dbReference type="InterPro" id="IPR040751">
    <property type="entry name" value="SbsC_C"/>
</dbReference>
<protein>
    <recommendedName>
        <fullName evidence="1">S-layer protein SbsC C-terminal domain-containing protein</fullName>
    </recommendedName>
</protein>
<feature type="domain" description="S-layer protein SbsC C-terminal" evidence="1">
    <location>
        <begin position="196"/>
        <end position="265"/>
    </location>
</feature>
<evidence type="ECO:0000313" key="2">
    <source>
        <dbReference type="EMBL" id="MPL94036.1"/>
    </source>
</evidence>
<dbReference type="EMBL" id="VSSQ01000412">
    <property type="protein sequence ID" value="MPL94036.1"/>
    <property type="molecule type" value="Genomic_DNA"/>
</dbReference>
<name>A0A644VRS9_9ZZZZ</name>
<gene>
    <name evidence="2" type="ORF">SDC9_40184</name>
</gene>